<dbReference type="GO" id="GO:0030288">
    <property type="term" value="C:outer membrane-bounded periplasmic space"/>
    <property type="evidence" value="ECO:0007669"/>
    <property type="project" value="InterPro"/>
</dbReference>
<evidence type="ECO:0000256" key="4">
    <source>
        <dbReference type="ARBA" id="ARBA00022764"/>
    </source>
</evidence>
<proteinExistence type="predicted"/>
<evidence type="ECO:0000256" key="9">
    <source>
        <dbReference type="SAM" id="SignalP"/>
    </source>
</evidence>
<evidence type="ECO:0000256" key="2">
    <source>
        <dbReference type="ARBA" id="ARBA00022723"/>
    </source>
</evidence>
<accession>A0A9D1WDV2</accession>
<name>A0A9D1WDV2_9GAMM</name>
<feature type="region of interest" description="Disordered" evidence="8">
    <location>
        <begin position="55"/>
        <end position="81"/>
    </location>
</feature>
<dbReference type="InterPro" id="IPR009045">
    <property type="entry name" value="Zn_M74/Hedgehog-like"/>
</dbReference>
<feature type="chain" id="PRO_5039149779" evidence="9">
    <location>
        <begin position="35"/>
        <end position="367"/>
    </location>
</feature>
<feature type="signal peptide" evidence="9">
    <location>
        <begin position="1"/>
        <end position="34"/>
    </location>
</feature>
<keyword evidence="2" id="KW-0479">Metal-binding</keyword>
<dbReference type="GO" id="GO:0008237">
    <property type="term" value="F:metallopeptidase activity"/>
    <property type="evidence" value="ECO:0007669"/>
    <property type="project" value="UniProtKB-KW"/>
</dbReference>
<keyword evidence="3 9" id="KW-0732">Signal</keyword>
<dbReference type="Proteomes" id="UP000886829">
    <property type="component" value="Unassembled WGS sequence"/>
</dbReference>
<evidence type="ECO:0000256" key="5">
    <source>
        <dbReference type="ARBA" id="ARBA00022801"/>
    </source>
</evidence>
<dbReference type="InterPro" id="IPR005073">
    <property type="entry name" value="Peptidase_M74"/>
</dbReference>
<dbReference type="EMBL" id="DXEV01000122">
    <property type="protein sequence ID" value="HIX57057.1"/>
    <property type="molecule type" value="Genomic_DNA"/>
</dbReference>
<dbReference type="GO" id="GO:0046872">
    <property type="term" value="F:metal ion binding"/>
    <property type="evidence" value="ECO:0007669"/>
    <property type="project" value="UniProtKB-KW"/>
</dbReference>
<evidence type="ECO:0000313" key="10">
    <source>
        <dbReference type="EMBL" id="HIX57057.1"/>
    </source>
</evidence>
<keyword evidence="4" id="KW-0574">Periplasm</keyword>
<protein>
    <submittedName>
        <fullName evidence="10">Penicillin-insensitive murein endopeptidase</fullName>
    </submittedName>
</protein>
<keyword evidence="7" id="KW-0482">Metalloprotease</keyword>
<comment type="caution">
    <text evidence="10">The sequence shown here is derived from an EMBL/GenBank/DDBJ whole genome shotgun (WGS) entry which is preliminary data.</text>
</comment>
<dbReference type="AlphaFoldDB" id="A0A9D1WDV2"/>
<evidence type="ECO:0000256" key="3">
    <source>
        <dbReference type="ARBA" id="ARBA00022729"/>
    </source>
</evidence>
<dbReference type="SUPFAM" id="SSF55166">
    <property type="entry name" value="Hedgehog/DD-peptidase"/>
    <property type="match status" value="1"/>
</dbReference>
<reference evidence="10" key="2">
    <citation type="submission" date="2021-04" db="EMBL/GenBank/DDBJ databases">
        <authorList>
            <person name="Gilroy R."/>
        </authorList>
    </citation>
    <scope>NUCLEOTIDE SEQUENCE</scope>
    <source>
        <strain evidence="10">USASDec5-558</strain>
    </source>
</reference>
<dbReference type="Gene3D" id="3.30.1380.10">
    <property type="match status" value="1"/>
</dbReference>
<dbReference type="Pfam" id="PF03411">
    <property type="entry name" value="Peptidase_M74"/>
    <property type="match status" value="1"/>
</dbReference>
<sequence>MIIAPNSLTTNHWPKRLGALSCILGATLALNACAPSSTEQQLTTQTVAAQAVAAAAPQQTSSSDSTTKSSGPSTSTASTISEDTDAVSAIGSIATAKTLAQSQDLMWLPPFTPYTGSEARIYGSPNNGCIAGALPLSDQNETFQLQRWGNDRHYAHPLMLQYLQDLRARAAELELPPLLIGDLSRPYGGPYGPSSAHASHNTGLDVDLPFDFAQPRKNRYELEHPKDNYIVSGKKVRSSFTPEIATYIKLAASDPRVDRVFVAPMIKKHMCALYEHEPDAGFLHKLRPWFGHRAHMHVRLNCPSDSPECVLPKPIPEGSGCGYEVDSWFLPPPPKTQTAANTKPKPKAKKVLPPQCPLILQQYLRTK</sequence>
<evidence type="ECO:0000256" key="8">
    <source>
        <dbReference type="SAM" id="MobiDB-lite"/>
    </source>
</evidence>
<keyword evidence="6" id="KW-0862">Zinc</keyword>
<organism evidence="10 11">
    <name type="scientific">Candidatus Anaerobiospirillum pullistercoris</name>
    <dbReference type="NCBI Taxonomy" id="2838452"/>
    <lineage>
        <taxon>Bacteria</taxon>
        <taxon>Pseudomonadati</taxon>
        <taxon>Pseudomonadota</taxon>
        <taxon>Gammaproteobacteria</taxon>
        <taxon>Aeromonadales</taxon>
        <taxon>Succinivibrionaceae</taxon>
        <taxon>Anaerobiospirillum</taxon>
    </lineage>
</organism>
<gene>
    <name evidence="10" type="ORF">H9850_06265</name>
</gene>
<keyword evidence="5" id="KW-0378">Hydrolase</keyword>
<evidence type="ECO:0000256" key="7">
    <source>
        <dbReference type="ARBA" id="ARBA00023049"/>
    </source>
</evidence>
<evidence type="ECO:0000313" key="11">
    <source>
        <dbReference type="Proteomes" id="UP000886829"/>
    </source>
</evidence>
<keyword evidence="1" id="KW-0645">Protease</keyword>
<evidence type="ECO:0000256" key="1">
    <source>
        <dbReference type="ARBA" id="ARBA00022670"/>
    </source>
</evidence>
<evidence type="ECO:0000256" key="6">
    <source>
        <dbReference type="ARBA" id="ARBA00022833"/>
    </source>
</evidence>
<dbReference type="GO" id="GO:0006508">
    <property type="term" value="P:proteolysis"/>
    <property type="evidence" value="ECO:0007669"/>
    <property type="project" value="UniProtKB-KW"/>
</dbReference>
<reference evidence="10" key="1">
    <citation type="journal article" date="2021" name="PeerJ">
        <title>Extensive microbial diversity within the chicken gut microbiome revealed by metagenomics and culture.</title>
        <authorList>
            <person name="Gilroy R."/>
            <person name="Ravi A."/>
            <person name="Getino M."/>
            <person name="Pursley I."/>
            <person name="Horton D.L."/>
            <person name="Alikhan N.F."/>
            <person name="Baker D."/>
            <person name="Gharbi K."/>
            <person name="Hall N."/>
            <person name="Watson M."/>
            <person name="Adriaenssens E.M."/>
            <person name="Foster-Nyarko E."/>
            <person name="Jarju S."/>
            <person name="Secka A."/>
            <person name="Antonio M."/>
            <person name="Oren A."/>
            <person name="Chaudhuri R.R."/>
            <person name="La Ragione R."/>
            <person name="Hildebrand F."/>
            <person name="Pallen M.J."/>
        </authorList>
    </citation>
    <scope>NUCLEOTIDE SEQUENCE</scope>
    <source>
        <strain evidence="10">USASDec5-558</strain>
    </source>
</reference>
<dbReference type="GO" id="GO:0004252">
    <property type="term" value="F:serine-type endopeptidase activity"/>
    <property type="evidence" value="ECO:0007669"/>
    <property type="project" value="InterPro"/>
</dbReference>